<dbReference type="Gene3D" id="2.30.30.140">
    <property type="match status" value="1"/>
</dbReference>
<feature type="compositionally biased region" description="Acidic residues" evidence="1">
    <location>
        <begin position="400"/>
        <end position="422"/>
    </location>
</feature>
<dbReference type="InterPro" id="IPR000313">
    <property type="entry name" value="PWWP_dom"/>
</dbReference>
<feature type="domain" description="PWWP" evidence="2">
    <location>
        <begin position="20"/>
        <end position="101"/>
    </location>
</feature>
<reference evidence="3" key="2">
    <citation type="submission" date="2021-10" db="EMBL/GenBank/DDBJ databases">
        <title>Phylogenomics reveals ancestral predisposition of the termite-cultivated fungus Termitomyces towards a domesticated lifestyle.</title>
        <authorList>
            <person name="Auxier B."/>
            <person name="Grum-Grzhimaylo A."/>
            <person name="Cardenas M.E."/>
            <person name="Lodge J.D."/>
            <person name="Laessoe T."/>
            <person name="Pedersen O."/>
            <person name="Smith M.E."/>
            <person name="Kuyper T.W."/>
            <person name="Franco-Molano E.A."/>
            <person name="Baroni T.J."/>
            <person name="Aanen D.K."/>
        </authorList>
    </citation>
    <scope>NUCLEOTIDE SEQUENCE</scope>
    <source>
        <strain evidence="3">AP01</strain>
        <tissue evidence="3">Mycelium</tissue>
    </source>
</reference>
<dbReference type="SUPFAM" id="SSF63748">
    <property type="entry name" value="Tudor/PWWP/MBT"/>
    <property type="match status" value="1"/>
</dbReference>
<name>A0A9P7G4X5_9AGAR</name>
<feature type="compositionally biased region" description="Acidic residues" evidence="1">
    <location>
        <begin position="121"/>
        <end position="142"/>
    </location>
</feature>
<feature type="compositionally biased region" description="Acidic residues" evidence="1">
    <location>
        <begin position="203"/>
        <end position="217"/>
    </location>
</feature>
<protein>
    <recommendedName>
        <fullName evidence="2">PWWP domain-containing protein</fullName>
    </recommendedName>
</protein>
<feature type="region of interest" description="Disordered" evidence="1">
    <location>
        <begin position="118"/>
        <end position="233"/>
    </location>
</feature>
<gene>
    <name evidence="3" type="ORF">DXG03_006877</name>
</gene>
<feature type="compositionally biased region" description="Low complexity" evidence="1">
    <location>
        <begin position="390"/>
        <end position="399"/>
    </location>
</feature>
<evidence type="ECO:0000313" key="4">
    <source>
        <dbReference type="Proteomes" id="UP000775547"/>
    </source>
</evidence>
<proteinExistence type="predicted"/>
<reference evidence="3" key="1">
    <citation type="submission" date="2020-07" db="EMBL/GenBank/DDBJ databases">
        <authorList>
            <person name="Nieuwenhuis M."/>
            <person name="Van De Peppel L.J.J."/>
        </authorList>
    </citation>
    <scope>NUCLEOTIDE SEQUENCE</scope>
    <source>
        <strain evidence="3">AP01</strain>
        <tissue evidence="3">Mycelium</tissue>
    </source>
</reference>
<organism evidence="3 4">
    <name type="scientific">Asterophora parasitica</name>
    <dbReference type="NCBI Taxonomy" id="117018"/>
    <lineage>
        <taxon>Eukaryota</taxon>
        <taxon>Fungi</taxon>
        <taxon>Dikarya</taxon>
        <taxon>Basidiomycota</taxon>
        <taxon>Agaricomycotina</taxon>
        <taxon>Agaricomycetes</taxon>
        <taxon>Agaricomycetidae</taxon>
        <taxon>Agaricales</taxon>
        <taxon>Tricholomatineae</taxon>
        <taxon>Lyophyllaceae</taxon>
        <taxon>Asterophora</taxon>
    </lineage>
</organism>
<feature type="compositionally biased region" description="Basic and acidic residues" evidence="1">
    <location>
        <begin position="171"/>
        <end position="185"/>
    </location>
</feature>
<evidence type="ECO:0000313" key="3">
    <source>
        <dbReference type="EMBL" id="KAG5640837.1"/>
    </source>
</evidence>
<feature type="compositionally biased region" description="Basic and acidic residues" evidence="1">
    <location>
        <begin position="218"/>
        <end position="232"/>
    </location>
</feature>
<dbReference type="OrthoDB" id="62853at2759"/>
<sequence>MSKKSTKAAPKEVSSYAERDIVLGKVRGFPPWPGMVSFLGRLEPLGCGKVGRRSTNDFFVGIVAWLVAKDISKLKQHEIESYINEPFKKSGDLLAGYNVALNPTAWEASRASALASIAQNGDDEGESAEAEGDEVDELESDAEGGGKKKKAAPSKKRKRESDVKARKPAKEKKEKEPKEKKERKTPAKSRKSASGAKSKAMVESEDEQGGDEDAEGEDAAKLNEDPEANKVRDWRHRLQKAFLSNKATPDDADMPNLDALFTTVESYDSMTVAHLQFSKIGKVMRHITLLKPDRLPRDAEFRFRDRAQALVERWQTQLGTREPKDGVKDEEPKEEAKPNGSAVVADAGAVEGAAKPVVKKDEERSVTEGAAALDLNGTGAADADADGDADITAPTTDADAPGEVDGQAEAEADAPGEVDAPADADTSVPGDITMSEA</sequence>
<feature type="compositionally biased region" description="Low complexity" evidence="1">
    <location>
        <begin position="369"/>
        <end position="382"/>
    </location>
</feature>
<feature type="compositionally biased region" description="Basic and acidic residues" evidence="1">
    <location>
        <begin position="321"/>
        <end position="337"/>
    </location>
</feature>
<comment type="caution">
    <text evidence="3">The sequence shown here is derived from an EMBL/GenBank/DDBJ whole genome shotgun (WGS) entry which is preliminary data.</text>
</comment>
<feature type="compositionally biased region" description="Basic residues" evidence="1">
    <location>
        <begin position="147"/>
        <end position="158"/>
    </location>
</feature>
<dbReference type="Pfam" id="PF00855">
    <property type="entry name" value="PWWP"/>
    <property type="match status" value="1"/>
</dbReference>
<feature type="compositionally biased region" description="Low complexity" evidence="1">
    <location>
        <begin position="340"/>
        <end position="354"/>
    </location>
</feature>
<evidence type="ECO:0000256" key="1">
    <source>
        <dbReference type="SAM" id="MobiDB-lite"/>
    </source>
</evidence>
<feature type="region of interest" description="Disordered" evidence="1">
    <location>
        <begin position="314"/>
        <end position="437"/>
    </location>
</feature>
<dbReference type="EMBL" id="JABCKV010000481">
    <property type="protein sequence ID" value="KAG5640837.1"/>
    <property type="molecule type" value="Genomic_DNA"/>
</dbReference>
<dbReference type="Proteomes" id="UP000775547">
    <property type="component" value="Unassembled WGS sequence"/>
</dbReference>
<dbReference type="AlphaFoldDB" id="A0A9P7G4X5"/>
<keyword evidence="4" id="KW-1185">Reference proteome</keyword>
<accession>A0A9P7G4X5</accession>
<evidence type="ECO:0000259" key="2">
    <source>
        <dbReference type="Pfam" id="PF00855"/>
    </source>
</evidence>